<evidence type="ECO:0000256" key="5">
    <source>
        <dbReference type="ARBA" id="ARBA00012780"/>
    </source>
</evidence>
<feature type="compositionally biased region" description="Polar residues" evidence="20">
    <location>
        <begin position="208"/>
        <end position="219"/>
    </location>
</feature>
<protein>
    <recommendedName>
        <fullName evidence="5">glucan endo-1,3-beta-D-glucosidase</fullName>
        <ecNumber evidence="5">3.2.1.39</ecNumber>
    </recommendedName>
    <alternativeName>
        <fullName evidence="18">Endo-1,3-beta-glucanase btgC</fullName>
    </alternativeName>
    <alternativeName>
        <fullName evidence="17">Laminarinase btgC</fullName>
    </alternativeName>
</protein>
<dbReference type="AlphaFoldDB" id="A0A9P3H2J8"/>
<dbReference type="SUPFAM" id="SSF51445">
    <property type="entry name" value="(Trans)glycosidases"/>
    <property type="match status" value="1"/>
</dbReference>
<evidence type="ECO:0000313" key="22">
    <source>
        <dbReference type="EMBL" id="GJJ68956.1"/>
    </source>
</evidence>
<reference evidence="22" key="2">
    <citation type="journal article" date="2022" name="Microbiol. Resour. Announc.">
        <title>Whole-Genome Sequence of Entomortierella parvispora E1425, a Mucoromycotan Fungus Associated with Burkholderiaceae-Related Endosymbiotic Bacteria.</title>
        <authorList>
            <person name="Herlambang A."/>
            <person name="Guo Y."/>
            <person name="Takashima Y."/>
            <person name="Narisawa K."/>
            <person name="Ohta H."/>
            <person name="Nishizawa T."/>
        </authorList>
    </citation>
    <scope>NUCLEOTIDE SEQUENCE</scope>
    <source>
        <strain evidence="22">E1425</strain>
    </source>
</reference>
<evidence type="ECO:0000256" key="17">
    <source>
        <dbReference type="ARBA" id="ARBA00042373"/>
    </source>
</evidence>
<evidence type="ECO:0000256" key="1">
    <source>
        <dbReference type="ARBA" id="ARBA00000382"/>
    </source>
</evidence>
<evidence type="ECO:0000256" key="2">
    <source>
        <dbReference type="ARBA" id="ARBA00004191"/>
    </source>
</evidence>
<gene>
    <name evidence="22" type="ORF">EMPS_01302</name>
</gene>
<keyword evidence="8" id="KW-0964">Secreted</keyword>
<dbReference type="GO" id="GO:0009277">
    <property type="term" value="C:fungal-type cell wall"/>
    <property type="evidence" value="ECO:0007669"/>
    <property type="project" value="TreeGrafter"/>
</dbReference>
<feature type="compositionally biased region" description="Polar residues" evidence="20">
    <location>
        <begin position="96"/>
        <end position="106"/>
    </location>
</feature>
<feature type="compositionally biased region" description="Low complexity" evidence="20">
    <location>
        <begin position="140"/>
        <end position="154"/>
    </location>
</feature>
<dbReference type="GO" id="GO:0009986">
    <property type="term" value="C:cell surface"/>
    <property type="evidence" value="ECO:0007669"/>
    <property type="project" value="TreeGrafter"/>
</dbReference>
<keyword evidence="7" id="KW-0134">Cell wall</keyword>
<evidence type="ECO:0000256" key="16">
    <source>
        <dbReference type="ARBA" id="ARBA00037649"/>
    </source>
</evidence>
<keyword evidence="11 21" id="KW-0472">Membrane</keyword>
<dbReference type="OrthoDB" id="77201at2759"/>
<feature type="transmembrane region" description="Helical" evidence="21">
    <location>
        <begin position="493"/>
        <end position="518"/>
    </location>
</feature>
<dbReference type="Proteomes" id="UP000827284">
    <property type="component" value="Unassembled WGS sequence"/>
</dbReference>
<keyword evidence="6" id="KW-1003">Cell membrane</keyword>
<evidence type="ECO:0000256" key="12">
    <source>
        <dbReference type="ARBA" id="ARBA00023180"/>
    </source>
</evidence>
<keyword evidence="15" id="KW-0624">Polysaccharide degradation</keyword>
<evidence type="ECO:0000256" key="10">
    <source>
        <dbReference type="ARBA" id="ARBA00022801"/>
    </source>
</evidence>
<keyword evidence="12" id="KW-0325">Glycoprotein</keyword>
<keyword evidence="21" id="KW-1133">Transmembrane helix</keyword>
<comment type="function">
    <text evidence="16">Glucanases play a role in cell expansion during growth, in cell-cell fusion during mating, and in spore release during sporulation. This enzyme may be involved in beta-glucan degradation. Active on laminarin and lichenan.</text>
</comment>
<evidence type="ECO:0000256" key="15">
    <source>
        <dbReference type="ARBA" id="ARBA00023326"/>
    </source>
</evidence>
<keyword evidence="10" id="KW-0378">Hydrolase</keyword>
<feature type="compositionally biased region" description="Polar residues" evidence="20">
    <location>
        <begin position="231"/>
        <end position="240"/>
    </location>
</feature>
<evidence type="ECO:0000313" key="23">
    <source>
        <dbReference type="Proteomes" id="UP000827284"/>
    </source>
</evidence>
<feature type="region of interest" description="Disordered" evidence="20">
    <location>
        <begin position="525"/>
        <end position="558"/>
    </location>
</feature>
<evidence type="ECO:0000256" key="6">
    <source>
        <dbReference type="ARBA" id="ARBA00022475"/>
    </source>
</evidence>
<evidence type="ECO:0000256" key="21">
    <source>
        <dbReference type="SAM" id="Phobius"/>
    </source>
</evidence>
<dbReference type="Pfam" id="PF00332">
    <property type="entry name" value="Glyco_hydro_17"/>
    <property type="match status" value="1"/>
</dbReference>
<dbReference type="GO" id="GO:0005886">
    <property type="term" value="C:plasma membrane"/>
    <property type="evidence" value="ECO:0007669"/>
    <property type="project" value="UniProtKB-SubCell"/>
</dbReference>
<proteinExistence type="inferred from homology"/>
<dbReference type="InterPro" id="IPR050732">
    <property type="entry name" value="Beta-glucan_modifiers"/>
</dbReference>
<dbReference type="GO" id="GO:0005576">
    <property type="term" value="C:extracellular region"/>
    <property type="evidence" value="ECO:0007669"/>
    <property type="project" value="TreeGrafter"/>
</dbReference>
<keyword evidence="21" id="KW-0812">Transmembrane</keyword>
<dbReference type="InterPro" id="IPR017853">
    <property type="entry name" value="GH"/>
</dbReference>
<organism evidence="22 23">
    <name type="scientific">Entomortierella parvispora</name>
    <dbReference type="NCBI Taxonomy" id="205924"/>
    <lineage>
        <taxon>Eukaryota</taxon>
        <taxon>Fungi</taxon>
        <taxon>Fungi incertae sedis</taxon>
        <taxon>Mucoromycota</taxon>
        <taxon>Mortierellomycotina</taxon>
        <taxon>Mortierellomycetes</taxon>
        <taxon>Mortierellales</taxon>
        <taxon>Mortierellaceae</taxon>
        <taxon>Entomortierella</taxon>
    </lineage>
</organism>
<evidence type="ECO:0000256" key="11">
    <source>
        <dbReference type="ARBA" id="ARBA00023136"/>
    </source>
</evidence>
<comment type="catalytic activity">
    <reaction evidence="1">
        <text>Hydrolysis of (1-&gt;3)-beta-D-glucosidic linkages in (1-&gt;3)-beta-D-glucans.</text>
        <dbReference type="EC" id="3.2.1.39"/>
    </reaction>
</comment>
<dbReference type="EC" id="3.2.1.39" evidence="5"/>
<feature type="compositionally biased region" description="Low complexity" evidence="20">
    <location>
        <begin position="32"/>
        <end position="41"/>
    </location>
</feature>
<evidence type="ECO:0000256" key="14">
    <source>
        <dbReference type="ARBA" id="ARBA00023316"/>
    </source>
</evidence>
<feature type="compositionally biased region" description="Polar residues" evidence="20">
    <location>
        <begin position="1"/>
        <end position="26"/>
    </location>
</feature>
<dbReference type="EMBL" id="BQFW01000002">
    <property type="protein sequence ID" value="GJJ68956.1"/>
    <property type="molecule type" value="Genomic_DNA"/>
</dbReference>
<dbReference type="PANTHER" id="PTHR16631">
    <property type="entry name" value="GLUCAN 1,3-BETA-GLUCOSIDASE"/>
    <property type="match status" value="1"/>
</dbReference>
<feature type="region of interest" description="Disordered" evidence="20">
    <location>
        <begin position="1"/>
        <end position="247"/>
    </location>
</feature>
<keyword evidence="14" id="KW-0961">Cell wall biogenesis/degradation</keyword>
<evidence type="ECO:0000256" key="18">
    <source>
        <dbReference type="ARBA" id="ARBA00043078"/>
    </source>
</evidence>
<dbReference type="GO" id="GO:0071555">
    <property type="term" value="P:cell wall organization"/>
    <property type="evidence" value="ECO:0007669"/>
    <property type="project" value="UniProtKB-KW"/>
</dbReference>
<comment type="caution">
    <text evidence="22">The sequence shown here is derived from an EMBL/GenBank/DDBJ whole genome shotgun (WGS) entry which is preliminary data.</text>
</comment>
<evidence type="ECO:0000256" key="19">
    <source>
        <dbReference type="RuleBase" id="RU004335"/>
    </source>
</evidence>
<accession>A0A9P3H2J8</accession>
<dbReference type="PANTHER" id="PTHR16631:SF17">
    <property type="entry name" value="GLUCAN ENDO-1,3-BETA-GLUCOSIDASE BTGC"/>
    <property type="match status" value="1"/>
</dbReference>
<evidence type="ECO:0000256" key="13">
    <source>
        <dbReference type="ARBA" id="ARBA00023277"/>
    </source>
</evidence>
<reference evidence="22" key="1">
    <citation type="submission" date="2021-11" db="EMBL/GenBank/DDBJ databases">
        <authorList>
            <person name="Herlambang A."/>
            <person name="Guo Y."/>
            <person name="Takashima Y."/>
            <person name="Nishizawa T."/>
        </authorList>
    </citation>
    <scope>NUCLEOTIDE SEQUENCE</scope>
    <source>
        <strain evidence="22">E1425</strain>
    </source>
</reference>
<keyword evidence="13" id="KW-0119">Carbohydrate metabolism</keyword>
<comment type="subcellular location">
    <subcellularLocation>
        <location evidence="3">Cell membrane</location>
        <topology evidence="3">Single-pass type II membrane protein</topology>
    </subcellularLocation>
    <subcellularLocation>
        <location evidence="2">Secreted</location>
        <location evidence="2">Cell wall</location>
    </subcellularLocation>
</comment>
<feature type="compositionally biased region" description="Low complexity" evidence="20">
    <location>
        <begin position="220"/>
        <end position="230"/>
    </location>
</feature>
<keyword evidence="9" id="KW-0732">Signal</keyword>
<feature type="compositionally biased region" description="Gly residues" evidence="20">
    <location>
        <begin position="539"/>
        <end position="551"/>
    </location>
</feature>
<keyword evidence="23" id="KW-1185">Reference proteome</keyword>
<sequence length="850" mass="91265">MDASNPDTAATASDLRQGSTDNQAPTKLTVEDQSSLTTTSDSDARQKQHSPQPLDTSAVPHHEDSHSYQPPTPGEEMTFDGGRLYVTRANAPPMPRNNSYPEQGTQPHIRAAPQQLLHPQHHPLDPNGRPHSHYHYQPTASSSASSSSIAESRSVPIHLPSEVQQQQYQQQQQQQQQRGPYLSSPGQPAPQGSRSTSSLNGSPHDMPTSRSNPSLYRQFNNNGSNSNLSSRPYTHYSTPRSALRPDSVCSYPDSSPLMAPNVLAAMEARLRASASNSSLNSNRTTGQGANGLTPHSTGAGACASPRSLQNGFARSVHSRASSVMMGTGTLSPPTVTHHQVLETSDAIKSREQLYDLLNKDDDNVGDMDMDNDETAYYDSAFHLGKPNPKFRAGSAMSSRRSSMTMASSAGGGSDIELNVTKKCNARNSVAAAAAAAGIVAGADAAIRPPSRTTTPLSSAAAARDFDEKDFIEPIAAAPKSAWLKSKSRNSRKWKGVCCVVGILALVAVVAGIALGFVLRKGKVDGLARPPEDPTNPTSPGGGGNGGGGGGRPVPPLITQFPPDPNLSKAFYGVAYNPAKVLMPWCGADLQSIINDINLMSQITKRIRLYGMDCGQADLTFQAIKILKVQMEVVLTIWVDNNSTTYQRQKDTLFKVLDTYGTDMLTGVSVGNEVLFRKDMDLTTLGGLMSSVRSELKTRYNKAIPVFTSDVGSDMTPALASYSDMLQGNLHPYFSGTTAAMAANWTFTQYEEKIVENPVSSGTAGVISEVGWPSAPSSAVYLNGSIPGLANLQTVVDTFVCQANTKGIPYYWFEFKDEPWKIDPDVPVEPYWGIFDKDGKLKIKIPDCIAP</sequence>
<evidence type="ECO:0000256" key="8">
    <source>
        <dbReference type="ARBA" id="ARBA00022525"/>
    </source>
</evidence>
<dbReference type="GO" id="GO:0042973">
    <property type="term" value="F:glucan endo-1,3-beta-D-glucosidase activity"/>
    <property type="evidence" value="ECO:0007669"/>
    <property type="project" value="UniProtKB-EC"/>
</dbReference>
<evidence type="ECO:0000256" key="3">
    <source>
        <dbReference type="ARBA" id="ARBA00004401"/>
    </source>
</evidence>
<dbReference type="Gene3D" id="3.20.20.80">
    <property type="entry name" value="Glycosidases"/>
    <property type="match status" value="1"/>
</dbReference>
<name>A0A9P3H2J8_9FUNG</name>
<feature type="compositionally biased region" description="Polar residues" evidence="20">
    <location>
        <begin position="184"/>
        <end position="201"/>
    </location>
</feature>
<feature type="region of interest" description="Disordered" evidence="20">
    <location>
        <begin position="274"/>
        <end position="293"/>
    </location>
</feature>
<evidence type="ECO:0000256" key="4">
    <source>
        <dbReference type="ARBA" id="ARBA00008773"/>
    </source>
</evidence>
<evidence type="ECO:0000256" key="9">
    <source>
        <dbReference type="ARBA" id="ARBA00022729"/>
    </source>
</evidence>
<dbReference type="GO" id="GO:0000272">
    <property type="term" value="P:polysaccharide catabolic process"/>
    <property type="evidence" value="ECO:0007669"/>
    <property type="project" value="UniProtKB-KW"/>
</dbReference>
<comment type="similarity">
    <text evidence="4 19">Belongs to the glycosyl hydrolase 17 family.</text>
</comment>
<feature type="compositionally biased region" description="Low complexity" evidence="20">
    <location>
        <begin position="164"/>
        <end position="177"/>
    </location>
</feature>
<dbReference type="InterPro" id="IPR000490">
    <property type="entry name" value="Glyco_hydro_17"/>
</dbReference>
<feature type="compositionally biased region" description="Low complexity" evidence="20">
    <location>
        <begin position="274"/>
        <end position="283"/>
    </location>
</feature>
<evidence type="ECO:0000256" key="7">
    <source>
        <dbReference type="ARBA" id="ARBA00022512"/>
    </source>
</evidence>
<evidence type="ECO:0000256" key="20">
    <source>
        <dbReference type="SAM" id="MobiDB-lite"/>
    </source>
</evidence>